<comment type="similarity">
    <text evidence="1">Belongs to the leucine-binding protein family.</text>
</comment>
<organism evidence="4 5">
    <name type="scientific">Pseudoalteromonas tetraodonis GFC</name>
    <dbReference type="NCBI Taxonomy" id="1315271"/>
    <lineage>
        <taxon>Bacteria</taxon>
        <taxon>Pseudomonadati</taxon>
        <taxon>Pseudomonadota</taxon>
        <taxon>Gammaproteobacteria</taxon>
        <taxon>Alteromonadales</taxon>
        <taxon>Pseudoalteromonadaceae</taxon>
        <taxon>Pseudoalteromonas</taxon>
    </lineage>
</organism>
<dbReference type="EMBL" id="BSNE01000014">
    <property type="protein sequence ID" value="GLQ03537.1"/>
    <property type="molecule type" value="Genomic_DNA"/>
</dbReference>
<dbReference type="Proteomes" id="UP001161408">
    <property type="component" value="Unassembled WGS sequence"/>
</dbReference>
<dbReference type="InterPro" id="IPR051010">
    <property type="entry name" value="BCAA_transport"/>
</dbReference>
<name>A0AA37S4G0_9GAMM</name>
<comment type="caution">
    <text evidence="4">The sequence shown here is derived from an EMBL/GenBank/DDBJ whole genome shotgun (WGS) entry which is preliminary data.</text>
</comment>
<dbReference type="AlphaFoldDB" id="A0AA37S4G0"/>
<gene>
    <name evidence="4" type="ORF">GCM10007914_24180</name>
</gene>
<feature type="domain" description="Leucine-binding protein" evidence="3">
    <location>
        <begin position="47"/>
        <end position="364"/>
    </location>
</feature>
<reference evidence="4" key="2">
    <citation type="submission" date="2023-01" db="EMBL/GenBank/DDBJ databases">
        <title>Draft genome sequence of Pseudoalteromonas tetraodonis strain NBRC 103034.</title>
        <authorList>
            <person name="Sun Q."/>
            <person name="Mori K."/>
        </authorList>
    </citation>
    <scope>NUCLEOTIDE SEQUENCE</scope>
    <source>
        <strain evidence="4">NBRC 103034</strain>
    </source>
</reference>
<evidence type="ECO:0000256" key="2">
    <source>
        <dbReference type="ARBA" id="ARBA00022729"/>
    </source>
</evidence>
<dbReference type="InterPro" id="IPR028082">
    <property type="entry name" value="Peripla_BP_I"/>
</dbReference>
<evidence type="ECO:0000313" key="4">
    <source>
        <dbReference type="EMBL" id="GLQ03537.1"/>
    </source>
</evidence>
<dbReference type="PANTHER" id="PTHR30483:SF6">
    <property type="entry name" value="PERIPLASMIC BINDING PROTEIN OF ABC TRANSPORTER FOR NATURAL AMINO ACIDS"/>
    <property type="match status" value="1"/>
</dbReference>
<evidence type="ECO:0000256" key="1">
    <source>
        <dbReference type="ARBA" id="ARBA00010062"/>
    </source>
</evidence>
<dbReference type="InterPro" id="IPR028081">
    <property type="entry name" value="Leu-bd"/>
</dbReference>
<dbReference type="PANTHER" id="PTHR30483">
    <property type="entry name" value="LEUCINE-SPECIFIC-BINDING PROTEIN"/>
    <property type="match status" value="1"/>
</dbReference>
<keyword evidence="2" id="KW-0732">Signal</keyword>
<reference evidence="4" key="1">
    <citation type="journal article" date="2014" name="Int. J. Syst. Evol. Microbiol.">
        <title>Complete genome sequence of Corynebacterium casei LMG S-19264T (=DSM 44701T), isolated from a smear-ripened cheese.</title>
        <authorList>
            <consortium name="US DOE Joint Genome Institute (JGI-PGF)"/>
            <person name="Walter F."/>
            <person name="Albersmeier A."/>
            <person name="Kalinowski J."/>
            <person name="Ruckert C."/>
        </authorList>
    </citation>
    <scope>NUCLEOTIDE SEQUENCE</scope>
    <source>
        <strain evidence="4">NBRC 103034</strain>
    </source>
</reference>
<keyword evidence="5" id="KW-1185">Reference proteome</keyword>
<evidence type="ECO:0000313" key="5">
    <source>
        <dbReference type="Proteomes" id="UP001161408"/>
    </source>
</evidence>
<dbReference type="RefSeq" id="WP_036956826.1">
    <property type="nucleotide sequence ID" value="NZ_BJXY01000021.1"/>
</dbReference>
<dbReference type="Pfam" id="PF13458">
    <property type="entry name" value="Peripla_BP_6"/>
    <property type="match status" value="1"/>
</dbReference>
<protein>
    <recommendedName>
        <fullName evidence="3">Leucine-binding protein domain-containing protein</fullName>
    </recommendedName>
</protein>
<sequence length="412" mass="46046">MRSLVCVLLLSVLYIAAFPLSARSEDLKTLTLYHDSDYSNHYESAYAMKMGVLTALAEINNNVQDYQLTLIEKDNRGNANRSLLHMQQFLKDPNALVFIGGLHSPPYIKNREFINKNKLLLLLPWAAGGSITRYPSDDNWVFRLSVDDTKAGYRMAQFATQTLNCKNPLLLLEDTPWGKSNNNTMLKAFGDIKPQVKWFNWNTKINNAKLMLHQIKNTPAECILFVGNAIEGAVFINAMASFAKNERLPIVSHWGITGGGIFANVEQAIKSNLSLHFIQSCFSFLKTPQTALTKNVIAQSLSLKPTPVAPTELISPAGFIHAYDLTKLLLQGISQITLTDNTEHNRAKIKNALENLTMPVNGLIKQYQRPFAVWSANNIDAHEALGFDDLCMANYQPDGKIHIIENPIGNIE</sequence>
<dbReference type="CDD" id="cd19979">
    <property type="entry name" value="PBP1_ABC_ligand_binding-like"/>
    <property type="match status" value="1"/>
</dbReference>
<proteinExistence type="inferred from homology"/>
<accession>A0AA37S4G0</accession>
<dbReference type="Gene3D" id="3.40.50.2300">
    <property type="match status" value="2"/>
</dbReference>
<evidence type="ECO:0000259" key="3">
    <source>
        <dbReference type="Pfam" id="PF13458"/>
    </source>
</evidence>
<dbReference type="SUPFAM" id="SSF53822">
    <property type="entry name" value="Periplasmic binding protein-like I"/>
    <property type="match status" value="1"/>
</dbReference>